<sequence>MASQPNTATGHETSHHARRHLRSLLEYLGMVAAMLAGMVILGLIRDLVAPGPVLRADVEAIIMASEMVIGMSAWMVARRHAWRGIVVMSAVMYLPFLILAPLFWVGTISGDVLAAGGHLLMLPAMALAMPLTHRTRGPAERLRLTEAPTMEAGASSADLGATGEQPR</sequence>
<comment type="caution">
    <text evidence="3">The sequence shown here is derived from an EMBL/GenBank/DDBJ whole genome shotgun (WGS) entry which is preliminary data.</text>
</comment>
<evidence type="ECO:0000313" key="3">
    <source>
        <dbReference type="EMBL" id="TFC06383.1"/>
    </source>
</evidence>
<evidence type="ECO:0008006" key="5">
    <source>
        <dbReference type="Google" id="ProtNLM"/>
    </source>
</evidence>
<name>A0A4R8WCG1_9MICO</name>
<organism evidence="3 4">
    <name type="scientific">Cryobacterium mannosilyticum</name>
    <dbReference type="NCBI Taxonomy" id="1259190"/>
    <lineage>
        <taxon>Bacteria</taxon>
        <taxon>Bacillati</taxon>
        <taxon>Actinomycetota</taxon>
        <taxon>Actinomycetes</taxon>
        <taxon>Micrococcales</taxon>
        <taxon>Microbacteriaceae</taxon>
        <taxon>Cryobacterium</taxon>
    </lineage>
</organism>
<gene>
    <name evidence="3" type="ORF">E3O32_04695</name>
</gene>
<feature type="transmembrane region" description="Helical" evidence="2">
    <location>
        <begin position="84"/>
        <end position="106"/>
    </location>
</feature>
<dbReference type="EMBL" id="SOFM01000010">
    <property type="protein sequence ID" value="TFC06383.1"/>
    <property type="molecule type" value="Genomic_DNA"/>
</dbReference>
<keyword evidence="2" id="KW-1133">Transmembrane helix</keyword>
<protein>
    <recommendedName>
        <fullName evidence="5">Flagellar biosynthetic protein FliP</fullName>
    </recommendedName>
</protein>
<keyword evidence="4" id="KW-1185">Reference proteome</keyword>
<proteinExistence type="predicted"/>
<feature type="transmembrane region" description="Helical" evidence="2">
    <location>
        <begin position="112"/>
        <end position="131"/>
    </location>
</feature>
<evidence type="ECO:0000256" key="1">
    <source>
        <dbReference type="SAM" id="MobiDB-lite"/>
    </source>
</evidence>
<feature type="transmembrane region" description="Helical" evidence="2">
    <location>
        <begin position="24"/>
        <end position="44"/>
    </location>
</feature>
<reference evidence="3 4" key="1">
    <citation type="submission" date="2019-03" db="EMBL/GenBank/DDBJ databases">
        <title>Genomics of glacier-inhabiting Cryobacterium strains.</title>
        <authorList>
            <person name="Liu Q."/>
            <person name="Xin Y.-H."/>
        </authorList>
    </citation>
    <scope>NUCLEOTIDE SEQUENCE [LARGE SCALE GENOMIC DNA]</scope>
    <source>
        <strain evidence="3 4">RHLT2-21</strain>
    </source>
</reference>
<dbReference type="RefSeq" id="WP_134507365.1">
    <property type="nucleotide sequence ID" value="NZ_SOFM01000010.1"/>
</dbReference>
<keyword evidence="2" id="KW-0472">Membrane</keyword>
<accession>A0A4R8WCG1</accession>
<keyword evidence="2" id="KW-0812">Transmembrane</keyword>
<feature type="transmembrane region" description="Helical" evidence="2">
    <location>
        <begin position="56"/>
        <end position="77"/>
    </location>
</feature>
<evidence type="ECO:0000256" key="2">
    <source>
        <dbReference type="SAM" id="Phobius"/>
    </source>
</evidence>
<feature type="region of interest" description="Disordered" evidence="1">
    <location>
        <begin position="147"/>
        <end position="167"/>
    </location>
</feature>
<dbReference type="Proteomes" id="UP000297643">
    <property type="component" value="Unassembled WGS sequence"/>
</dbReference>
<evidence type="ECO:0000313" key="4">
    <source>
        <dbReference type="Proteomes" id="UP000297643"/>
    </source>
</evidence>
<dbReference type="AlphaFoldDB" id="A0A4R8WCG1"/>